<dbReference type="Proteomes" id="UP000554235">
    <property type="component" value="Unassembled WGS sequence"/>
</dbReference>
<evidence type="ECO:0000313" key="2">
    <source>
        <dbReference type="EMBL" id="KAF4454109.1"/>
    </source>
</evidence>
<gene>
    <name evidence="2" type="ORF">FALBO_15878</name>
</gene>
<name>A0A8H4NWT4_9HYPO</name>
<evidence type="ECO:0000256" key="1">
    <source>
        <dbReference type="SAM" id="MobiDB-lite"/>
    </source>
</evidence>
<protein>
    <submittedName>
        <fullName evidence="2">Uncharacterized protein</fullName>
    </submittedName>
</protein>
<evidence type="ECO:0000313" key="3">
    <source>
        <dbReference type="Proteomes" id="UP000554235"/>
    </source>
</evidence>
<dbReference type="AlphaFoldDB" id="A0A8H4NWT4"/>
<keyword evidence="3" id="KW-1185">Reference proteome</keyword>
<proteinExistence type="predicted"/>
<sequence>MVLPLDVQRPFRVVKPSQATRFGNRVGSILPFMTQTACFSAGQFAPPRGPLGAGTGKLMLITWHLGSYAKLDLALAQLPPASPTSADGTLKVGANAGSGAAQGWQTEAQKATGAPGR</sequence>
<reference evidence="2 3" key="1">
    <citation type="submission" date="2020-01" db="EMBL/GenBank/DDBJ databases">
        <title>Identification and distribution of gene clusters putatively required for synthesis of sphingolipid metabolism inhibitors in phylogenetically diverse species of the filamentous fungus Fusarium.</title>
        <authorList>
            <person name="Kim H.-S."/>
            <person name="Busman M."/>
            <person name="Brown D.W."/>
            <person name="Divon H."/>
            <person name="Uhlig S."/>
            <person name="Proctor R.H."/>
        </authorList>
    </citation>
    <scope>NUCLEOTIDE SEQUENCE [LARGE SCALE GENOMIC DNA]</scope>
    <source>
        <strain evidence="2 3">NRRL 20459</strain>
    </source>
</reference>
<feature type="region of interest" description="Disordered" evidence="1">
    <location>
        <begin position="83"/>
        <end position="117"/>
    </location>
</feature>
<accession>A0A8H4NWT4</accession>
<organism evidence="2 3">
    <name type="scientific">Fusarium albosuccineum</name>
    <dbReference type="NCBI Taxonomy" id="1237068"/>
    <lineage>
        <taxon>Eukaryota</taxon>
        <taxon>Fungi</taxon>
        <taxon>Dikarya</taxon>
        <taxon>Ascomycota</taxon>
        <taxon>Pezizomycotina</taxon>
        <taxon>Sordariomycetes</taxon>
        <taxon>Hypocreomycetidae</taxon>
        <taxon>Hypocreales</taxon>
        <taxon>Nectriaceae</taxon>
        <taxon>Fusarium</taxon>
        <taxon>Fusarium decemcellulare species complex</taxon>
    </lineage>
</organism>
<dbReference type="EMBL" id="JAADYS010002831">
    <property type="protein sequence ID" value="KAF4454109.1"/>
    <property type="molecule type" value="Genomic_DNA"/>
</dbReference>
<comment type="caution">
    <text evidence="2">The sequence shown here is derived from an EMBL/GenBank/DDBJ whole genome shotgun (WGS) entry which is preliminary data.</text>
</comment>